<dbReference type="NCBIfam" id="TIGR00091">
    <property type="entry name" value="tRNA (guanosine(46)-N7)-methyltransferase TrmB"/>
    <property type="match status" value="1"/>
</dbReference>
<evidence type="ECO:0000256" key="1">
    <source>
        <dbReference type="ARBA" id="ARBA00000142"/>
    </source>
</evidence>
<feature type="binding site" evidence="9">
    <location>
        <position position="157"/>
    </location>
    <ligand>
        <name>substrate</name>
    </ligand>
</feature>
<evidence type="ECO:0000256" key="3">
    <source>
        <dbReference type="ARBA" id="ARBA00022603"/>
    </source>
</evidence>
<comment type="similarity">
    <text evidence="8 9">Belongs to the class I-like SAM-binding methyltransferase superfamily. TrmB family.</text>
</comment>
<proteinExistence type="inferred from homology"/>
<dbReference type="Gene3D" id="3.40.50.150">
    <property type="entry name" value="Vaccinia Virus protein VP39"/>
    <property type="match status" value="1"/>
</dbReference>
<dbReference type="OrthoDB" id="9802090at2"/>
<protein>
    <recommendedName>
        <fullName evidence="9">tRNA (guanine-N(7)-)-methyltransferase</fullName>
        <ecNumber evidence="9">2.1.1.33</ecNumber>
    </recommendedName>
    <alternativeName>
        <fullName evidence="9">tRNA (guanine(46)-N(7))-methyltransferase</fullName>
    </alternativeName>
    <alternativeName>
        <fullName evidence="9">tRNA(m7G46)-methyltransferase</fullName>
    </alternativeName>
</protein>
<reference evidence="10 11" key="1">
    <citation type="journal article" date="2016" name="Genome Announc.">
        <title>Complete Genome Sequences of Aerococcus christensenii CCUG 28831T, Aerococcus sanguinicola CCUG 43001T, Aerococcus urinae CCUG 36881T, Aerococcus urinaeequi CCUG 28094T, Aerococcus urinaehominis CCUG 42038 BT, and Aerococcus viridans CCUG 4311T.</title>
        <authorList>
            <person name="Carkaci D."/>
            <person name="Dargis R."/>
            <person name="Nielsen X.C."/>
            <person name="Skovgaard O."/>
            <person name="Fuursted K."/>
            <person name="Christensen J.J."/>
        </authorList>
    </citation>
    <scope>NUCLEOTIDE SEQUENCE [LARGE SCALE GENOMIC DNA]</scope>
    <source>
        <strain evidence="10 11">CCUG42038B</strain>
    </source>
</reference>
<keyword evidence="3 9" id="KW-0489">Methyltransferase</keyword>
<reference evidence="11" key="2">
    <citation type="submission" date="2016-01" db="EMBL/GenBank/DDBJ databases">
        <title>Six Aerococcus type strain genome sequencing and assembly using PacBio and Illumina Hiseq.</title>
        <authorList>
            <person name="Carkaci D."/>
            <person name="Dargis R."/>
            <person name="Nielsen X.C."/>
            <person name="Skovgaard O."/>
            <person name="Fuursted K."/>
            <person name="Christensen J.J."/>
        </authorList>
    </citation>
    <scope>NUCLEOTIDE SEQUENCE [LARGE SCALE GENOMIC DNA]</scope>
    <source>
        <strain evidence="11">CCUG42038B</strain>
    </source>
</reference>
<dbReference type="GO" id="GO:0043527">
    <property type="term" value="C:tRNA methyltransferase complex"/>
    <property type="evidence" value="ECO:0007669"/>
    <property type="project" value="TreeGrafter"/>
</dbReference>
<dbReference type="EMBL" id="CP014163">
    <property type="protein sequence ID" value="AMB99589.1"/>
    <property type="molecule type" value="Genomic_DNA"/>
</dbReference>
<dbReference type="NCBIfam" id="NF001080">
    <property type="entry name" value="PRK00121.2-2"/>
    <property type="match status" value="1"/>
</dbReference>
<evidence type="ECO:0000256" key="9">
    <source>
        <dbReference type="HAMAP-Rule" id="MF_01057"/>
    </source>
</evidence>
<dbReference type="FunFam" id="3.40.50.150:FF:000035">
    <property type="entry name" value="tRNA (guanine-N(7)-)-methyltransferase"/>
    <property type="match status" value="1"/>
</dbReference>
<dbReference type="Pfam" id="PF02390">
    <property type="entry name" value="Methyltransf_4"/>
    <property type="match status" value="1"/>
</dbReference>
<evidence type="ECO:0000256" key="8">
    <source>
        <dbReference type="ARBA" id="ARBA00060767"/>
    </source>
</evidence>
<name>A0A0X8FM37_9LACT</name>
<comment type="pathway">
    <text evidence="7 9">tRNA modification; N(7)-methylguanine-tRNA biosynthesis.</text>
</comment>
<dbReference type="InterPro" id="IPR029063">
    <property type="entry name" value="SAM-dependent_MTases_sf"/>
</dbReference>
<feature type="binding site" evidence="9">
    <location>
        <position position="70"/>
    </location>
    <ligand>
        <name>S-adenosyl-L-methionine</name>
        <dbReference type="ChEBI" id="CHEBI:59789"/>
    </ligand>
</feature>
<dbReference type="PANTHER" id="PTHR23417:SF14">
    <property type="entry name" value="PENTACOTRIPEPTIDE-REPEAT REGION OF PRORP DOMAIN-CONTAINING PROTEIN"/>
    <property type="match status" value="1"/>
</dbReference>
<dbReference type="InterPro" id="IPR055361">
    <property type="entry name" value="tRNA_methyltr_TrmB_bact"/>
</dbReference>
<dbReference type="PANTHER" id="PTHR23417">
    <property type="entry name" value="3-DEOXY-D-MANNO-OCTULOSONIC-ACID TRANSFERASE/TRNA GUANINE-N 7 - -METHYLTRANSFERASE"/>
    <property type="match status" value="1"/>
</dbReference>
<dbReference type="UniPathway" id="UPA00989"/>
<dbReference type="KEGG" id="auh:AWM75_06165"/>
<dbReference type="SUPFAM" id="SSF53335">
    <property type="entry name" value="S-adenosyl-L-methionine-dependent methyltransferases"/>
    <property type="match status" value="1"/>
</dbReference>
<keyword evidence="11" id="KW-1185">Reference proteome</keyword>
<feature type="binding site" evidence="9">
    <location>
        <position position="99"/>
    </location>
    <ligand>
        <name>S-adenosyl-L-methionine</name>
        <dbReference type="ChEBI" id="CHEBI:59789"/>
    </ligand>
</feature>
<evidence type="ECO:0000256" key="5">
    <source>
        <dbReference type="ARBA" id="ARBA00022691"/>
    </source>
</evidence>
<comment type="catalytic activity">
    <reaction evidence="1 9">
        <text>guanosine(46) in tRNA + S-adenosyl-L-methionine = N(7)-methylguanosine(46) in tRNA + S-adenosyl-L-homocysteine</text>
        <dbReference type="Rhea" id="RHEA:42708"/>
        <dbReference type="Rhea" id="RHEA-COMP:10188"/>
        <dbReference type="Rhea" id="RHEA-COMP:10189"/>
        <dbReference type="ChEBI" id="CHEBI:57856"/>
        <dbReference type="ChEBI" id="CHEBI:59789"/>
        <dbReference type="ChEBI" id="CHEBI:74269"/>
        <dbReference type="ChEBI" id="CHEBI:74480"/>
        <dbReference type="EC" id="2.1.1.33"/>
    </reaction>
</comment>
<feature type="binding site" evidence="9">
    <location>
        <position position="125"/>
    </location>
    <ligand>
        <name>substrate</name>
    </ligand>
</feature>
<evidence type="ECO:0000313" key="10">
    <source>
        <dbReference type="EMBL" id="AMB99589.1"/>
    </source>
</evidence>
<evidence type="ECO:0000256" key="7">
    <source>
        <dbReference type="ARBA" id="ARBA00060552"/>
    </source>
</evidence>
<comment type="caution">
    <text evidence="9">Lacks conserved residue(s) required for the propagation of feature annotation.</text>
</comment>
<dbReference type="Proteomes" id="UP000062260">
    <property type="component" value="Chromosome"/>
</dbReference>
<dbReference type="HAMAP" id="MF_01057">
    <property type="entry name" value="tRNA_methyltr_TrmB"/>
    <property type="match status" value="1"/>
</dbReference>
<organism evidence="10 11">
    <name type="scientific">Aerococcus urinaehominis</name>
    <dbReference type="NCBI Taxonomy" id="128944"/>
    <lineage>
        <taxon>Bacteria</taxon>
        <taxon>Bacillati</taxon>
        <taxon>Bacillota</taxon>
        <taxon>Bacilli</taxon>
        <taxon>Lactobacillales</taxon>
        <taxon>Aerococcaceae</taxon>
        <taxon>Aerococcus</taxon>
    </lineage>
</organism>
<evidence type="ECO:0000256" key="2">
    <source>
        <dbReference type="ARBA" id="ARBA00003015"/>
    </source>
</evidence>
<dbReference type="InterPro" id="IPR003358">
    <property type="entry name" value="tRNA_(Gua-N-7)_MeTrfase_Trmb"/>
</dbReference>
<evidence type="ECO:0000313" key="11">
    <source>
        <dbReference type="Proteomes" id="UP000062260"/>
    </source>
</evidence>
<gene>
    <name evidence="9" type="primary">trmB</name>
    <name evidence="10" type="ORF">AWM75_06165</name>
</gene>
<keyword evidence="5 9" id="KW-0949">S-adenosyl-L-methionine</keyword>
<comment type="function">
    <text evidence="2 9">Catalyzes the formation of N(7)-methylguanine at position 46 (m7G46) in tRNA.</text>
</comment>
<dbReference type="STRING" id="128944.AWM75_06165"/>
<sequence>MRVRHKPWAQERLAADNDFMVQTPSQFQGEWGQKVFNNQNDIHVEVGSGKGNFIVGMAQAHPDINFIGIELQASVFITALEKAQAVSGGLDNLKLVLTDGQNLNDIFADDELQRIYLNFSDPWPKKRHAKRRLTHKNFLAVYQQVLDERGNLHFKTDNQALFEYSLVSMSKYGMVLDWVSLDLHHSDYIGNIMTEYEEKFSKKGQVIYRLEASFPVAN</sequence>
<feature type="binding site" evidence="9">
    <location>
        <position position="45"/>
    </location>
    <ligand>
        <name>S-adenosyl-L-methionine</name>
        <dbReference type="ChEBI" id="CHEBI:59789"/>
    </ligand>
</feature>
<feature type="binding site" evidence="9">
    <location>
        <begin position="194"/>
        <end position="197"/>
    </location>
    <ligand>
        <name>substrate</name>
    </ligand>
</feature>
<dbReference type="AlphaFoldDB" id="A0A0X8FM37"/>
<dbReference type="GO" id="GO:0008176">
    <property type="term" value="F:tRNA (guanine(46)-N7)-methyltransferase activity"/>
    <property type="evidence" value="ECO:0007669"/>
    <property type="project" value="UniProtKB-UniRule"/>
</dbReference>
<keyword evidence="6 9" id="KW-0819">tRNA processing</keyword>
<evidence type="ECO:0000256" key="4">
    <source>
        <dbReference type="ARBA" id="ARBA00022679"/>
    </source>
</evidence>
<dbReference type="EC" id="2.1.1.33" evidence="9"/>
<keyword evidence="4 9" id="KW-0808">Transferase</keyword>
<dbReference type="PROSITE" id="PS51625">
    <property type="entry name" value="SAM_MT_TRMB"/>
    <property type="match status" value="1"/>
</dbReference>
<feature type="binding site" evidence="9">
    <location>
        <position position="121"/>
    </location>
    <ligand>
        <name>S-adenosyl-L-methionine</name>
        <dbReference type="ChEBI" id="CHEBI:59789"/>
    </ligand>
</feature>
<accession>A0A0X8FM37</accession>
<evidence type="ECO:0000256" key="6">
    <source>
        <dbReference type="ARBA" id="ARBA00022694"/>
    </source>
</evidence>
<dbReference type="RefSeq" id="WP_067979642.1">
    <property type="nucleotide sequence ID" value="NZ_CP014163.1"/>
</dbReference>